<keyword evidence="3" id="KW-1185">Reference proteome</keyword>
<evidence type="ECO:0000313" key="2">
    <source>
        <dbReference type="EMBL" id="MBU9767325.1"/>
    </source>
</evidence>
<keyword evidence="1" id="KW-1133">Transmembrane helix</keyword>
<keyword evidence="1" id="KW-0472">Membrane</keyword>
<comment type="caution">
    <text evidence="2">The sequence shown here is derived from an EMBL/GenBank/DDBJ whole genome shotgun (WGS) entry which is preliminary data.</text>
</comment>
<name>A0ABS6KUL0_9MYCO</name>
<keyword evidence="1" id="KW-0812">Transmembrane</keyword>
<dbReference type="EMBL" id="VOMB01000028">
    <property type="protein sequence ID" value="MBU9767325.1"/>
    <property type="molecule type" value="Genomic_DNA"/>
</dbReference>
<proteinExistence type="predicted"/>
<protein>
    <submittedName>
        <fullName evidence="2">Uncharacterized protein</fullName>
    </submittedName>
</protein>
<sequence length="157" mass="16933">MPDDLLRHVIGPTPYSSVWLWAAIGLILLVCAWYIGVFVLTAPRRAIRELPVLGAARAELLRRRSARAVRTIGNRYRSGDLSAAPAGAAVSRELRAFLQSVTGVQAQYMQVEAIAASDAAAAAPILVELTDIQFNHHSALDAGTVSDATEELIRGWT</sequence>
<dbReference type="Proteomes" id="UP000812982">
    <property type="component" value="Unassembled WGS sequence"/>
</dbReference>
<evidence type="ECO:0000313" key="3">
    <source>
        <dbReference type="Proteomes" id="UP000812982"/>
    </source>
</evidence>
<dbReference type="RefSeq" id="WP_217161247.1">
    <property type="nucleotide sequence ID" value="NZ_VOMB01000028.1"/>
</dbReference>
<gene>
    <name evidence="2" type="ORF">FR943_26265</name>
</gene>
<accession>A0ABS6KUL0</accession>
<organism evidence="2 3">
    <name type="scientific">[Mycobacterium] fortunisiensis</name>
    <dbReference type="NCBI Taxonomy" id="2600579"/>
    <lineage>
        <taxon>Bacteria</taxon>
        <taxon>Bacillati</taxon>
        <taxon>Actinomycetota</taxon>
        <taxon>Actinomycetes</taxon>
        <taxon>Mycobacteriales</taxon>
        <taxon>Mycobacteriaceae</taxon>
        <taxon>Mycolicibacterium</taxon>
    </lineage>
</organism>
<evidence type="ECO:0000256" key="1">
    <source>
        <dbReference type="SAM" id="Phobius"/>
    </source>
</evidence>
<reference evidence="2 3" key="1">
    <citation type="journal article" date="2021" name="Sci. Rep.">
        <title>Phenotypic and genomic hallmarks of a novel, potentially pathogenic rapidly growing Mycobacterium species related to the Mycobacterium fortuitum complex.</title>
        <authorList>
            <person name="Gharbi R."/>
            <person name="Khanna V."/>
            <person name="Frigui W."/>
            <person name="Mhenni B."/>
            <person name="Brosch R."/>
            <person name="Mardassi H."/>
        </authorList>
    </citation>
    <scope>NUCLEOTIDE SEQUENCE [LARGE SCALE GENOMIC DNA]</scope>
    <source>
        <strain evidence="2 3">TNTM28</strain>
    </source>
</reference>
<feature type="transmembrane region" description="Helical" evidence="1">
    <location>
        <begin position="20"/>
        <end position="40"/>
    </location>
</feature>